<feature type="domain" description="Ig-like" evidence="15">
    <location>
        <begin position="223"/>
        <end position="304"/>
    </location>
</feature>
<accession>A0A226DXR2</accession>
<dbReference type="PROSITE" id="PS50835">
    <property type="entry name" value="IG_LIKE"/>
    <property type="match status" value="4"/>
</dbReference>
<comment type="subcellular location">
    <subcellularLocation>
        <location evidence="2">Cell membrane</location>
    </subcellularLocation>
    <subcellularLocation>
        <location evidence="1">Membrane</location>
        <topology evidence="1">Single-pass membrane protein</topology>
    </subcellularLocation>
</comment>
<evidence type="ECO:0000256" key="12">
    <source>
        <dbReference type="ARBA" id="ARBA00023319"/>
    </source>
</evidence>
<name>A0A226DXR2_FOLCA</name>
<evidence type="ECO:0000259" key="15">
    <source>
        <dbReference type="PROSITE" id="PS50835"/>
    </source>
</evidence>
<dbReference type="InterPro" id="IPR013098">
    <property type="entry name" value="Ig_I-set"/>
</dbReference>
<dbReference type="STRING" id="158441.A0A226DXR2"/>
<keyword evidence="12" id="KW-0393">Immunoglobulin domain</keyword>
<evidence type="ECO:0000256" key="14">
    <source>
        <dbReference type="SAM" id="SignalP"/>
    </source>
</evidence>
<evidence type="ECO:0000256" key="7">
    <source>
        <dbReference type="ARBA" id="ARBA00022989"/>
    </source>
</evidence>
<evidence type="ECO:0000256" key="11">
    <source>
        <dbReference type="ARBA" id="ARBA00023180"/>
    </source>
</evidence>
<keyword evidence="5 14" id="KW-0732">Signal</keyword>
<protein>
    <submittedName>
        <fullName evidence="16">Neuroglian</fullName>
    </submittedName>
</protein>
<proteinExistence type="predicted"/>
<organism evidence="16 17">
    <name type="scientific">Folsomia candida</name>
    <name type="common">Springtail</name>
    <dbReference type="NCBI Taxonomy" id="158441"/>
    <lineage>
        <taxon>Eukaryota</taxon>
        <taxon>Metazoa</taxon>
        <taxon>Ecdysozoa</taxon>
        <taxon>Arthropoda</taxon>
        <taxon>Hexapoda</taxon>
        <taxon>Collembola</taxon>
        <taxon>Entomobryomorpha</taxon>
        <taxon>Isotomoidea</taxon>
        <taxon>Isotomidae</taxon>
        <taxon>Proisotominae</taxon>
        <taxon>Folsomia</taxon>
    </lineage>
</organism>
<dbReference type="SUPFAM" id="SSF48726">
    <property type="entry name" value="Immunoglobulin"/>
    <property type="match status" value="4"/>
</dbReference>
<evidence type="ECO:0000256" key="4">
    <source>
        <dbReference type="ARBA" id="ARBA00022692"/>
    </source>
</evidence>
<dbReference type="SMART" id="SM00409">
    <property type="entry name" value="IG"/>
    <property type="match status" value="3"/>
</dbReference>
<sequence>MSGILFLFFFLLLLPRSLAQETAQSPPSIVNQPPAGELLVPIYDLLGMVFGLPFTLPCEATGEPTPTYIWTKNGAPFNWQETGRYSQTPGSGTLYLGVATSNAVLVRKSEMDPFLRMERRTFVVEEGSPLNLTCHAPYAYPKPTLYWVLVNEHEMLNITDPRITTDQEKGTLWFSNVTLADRSTTYLYYCASELAIRYERNIGSPVYLGVRPVNSSDPAKIYPPVFQYVSKTQMVALRGGSVSLWCIVSGTPLPDIKWVKKNSLFPNNTERLNHGKTLQINDIDFKDQGSYYCYASNGIGSPISYVIHLTVEAVPYFTTEPENQNLLAEGETAKFQCEAGGRPAPQITWIHNGKHLAEAAPNPRRHQIRNVIFIQNVTKSDIGNYGCNATNRLGYVYKDFYLNVVVVDRRVTEISEIHQQPTGWIIGLSVTIPLLLIIFILVLVFKRARAGNYAVDETTI</sequence>
<dbReference type="InterPro" id="IPR003598">
    <property type="entry name" value="Ig_sub2"/>
</dbReference>
<feature type="domain" description="Ig-like" evidence="15">
    <location>
        <begin position="27"/>
        <end position="74"/>
    </location>
</feature>
<keyword evidence="8 13" id="KW-0472">Membrane</keyword>
<dbReference type="OrthoDB" id="6244967at2759"/>
<dbReference type="Pfam" id="PF13927">
    <property type="entry name" value="Ig_3"/>
    <property type="match status" value="2"/>
</dbReference>
<dbReference type="FunFam" id="2.60.40.10:FF:000016">
    <property type="entry name" value="Fibroblast growth factor receptor"/>
    <property type="match status" value="1"/>
</dbReference>
<dbReference type="PANTHER" id="PTHR10075">
    <property type="entry name" value="BASIGIN RELATED"/>
    <property type="match status" value="1"/>
</dbReference>
<dbReference type="Gene3D" id="2.60.40.10">
    <property type="entry name" value="Immunoglobulins"/>
    <property type="match status" value="4"/>
</dbReference>
<evidence type="ECO:0000313" key="16">
    <source>
        <dbReference type="EMBL" id="OXA49487.1"/>
    </source>
</evidence>
<keyword evidence="17" id="KW-1185">Reference proteome</keyword>
<dbReference type="AlphaFoldDB" id="A0A226DXR2"/>
<evidence type="ECO:0000256" key="8">
    <source>
        <dbReference type="ARBA" id="ARBA00023136"/>
    </source>
</evidence>
<evidence type="ECO:0000256" key="9">
    <source>
        <dbReference type="ARBA" id="ARBA00023157"/>
    </source>
</evidence>
<keyword evidence="6" id="KW-0677">Repeat</keyword>
<evidence type="ECO:0000256" key="13">
    <source>
        <dbReference type="SAM" id="Phobius"/>
    </source>
</evidence>
<feature type="domain" description="Ig-like" evidence="15">
    <location>
        <begin position="113"/>
        <end position="203"/>
    </location>
</feature>
<feature type="domain" description="Ig-like" evidence="15">
    <location>
        <begin position="315"/>
        <end position="403"/>
    </location>
</feature>
<evidence type="ECO:0000256" key="5">
    <source>
        <dbReference type="ARBA" id="ARBA00022729"/>
    </source>
</evidence>
<evidence type="ECO:0000256" key="6">
    <source>
        <dbReference type="ARBA" id="ARBA00022737"/>
    </source>
</evidence>
<evidence type="ECO:0000256" key="10">
    <source>
        <dbReference type="ARBA" id="ARBA00023170"/>
    </source>
</evidence>
<keyword evidence="11" id="KW-0325">Glycoprotein</keyword>
<dbReference type="SMART" id="SM00408">
    <property type="entry name" value="IGc2"/>
    <property type="match status" value="3"/>
</dbReference>
<reference evidence="16 17" key="1">
    <citation type="submission" date="2015-12" db="EMBL/GenBank/DDBJ databases">
        <title>The genome of Folsomia candida.</title>
        <authorList>
            <person name="Faddeeva A."/>
            <person name="Derks M.F."/>
            <person name="Anvar Y."/>
            <person name="Smit S."/>
            <person name="Van Straalen N."/>
            <person name="Roelofs D."/>
        </authorList>
    </citation>
    <scope>NUCLEOTIDE SEQUENCE [LARGE SCALE GENOMIC DNA]</scope>
    <source>
        <strain evidence="16 17">VU population</strain>
        <tissue evidence="16">Whole body</tissue>
    </source>
</reference>
<dbReference type="FunFam" id="2.60.40.10:FF:000005">
    <property type="entry name" value="Neuronal cell adhesion molecule"/>
    <property type="match status" value="1"/>
</dbReference>
<gene>
    <name evidence="16" type="ORF">Fcan01_16019</name>
</gene>
<feature type="chain" id="PRO_5012691630" evidence="14">
    <location>
        <begin position="20"/>
        <end position="460"/>
    </location>
</feature>
<feature type="transmembrane region" description="Helical" evidence="13">
    <location>
        <begin position="424"/>
        <end position="445"/>
    </location>
</feature>
<dbReference type="Proteomes" id="UP000198287">
    <property type="component" value="Unassembled WGS sequence"/>
</dbReference>
<keyword evidence="7 13" id="KW-1133">Transmembrane helix</keyword>
<dbReference type="Pfam" id="PF07679">
    <property type="entry name" value="I-set"/>
    <property type="match status" value="1"/>
</dbReference>
<keyword evidence="4 13" id="KW-0812">Transmembrane</keyword>
<feature type="signal peptide" evidence="14">
    <location>
        <begin position="1"/>
        <end position="19"/>
    </location>
</feature>
<keyword evidence="10" id="KW-0675">Receptor</keyword>
<dbReference type="GO" id="GO:0005886">
    <property type="term" value="C:plasma membrane"/>
    <property type="evidence" value="ECO:0007669"/>
    <property type="project" value="UniProtKB-SubCell"/>
</dbReference>
<dbReference type="OMA" id="YYCASEL"/>
<dbReference type="GO" id="GO:0098609">
    <property type="term" value="P:cell-cell adhesion"/>
    <property type="evidence" value="ECO:0007669"/>
    <property type="project" value="UniProtKB-ARBA"/>
</dbReference>
<keyword evidence="3" id="KW-1003">Cell membrane</keyword>
<keyword evidence="9" id="KW-1015">Disulfide bond</keyword>
<evidence type="ECO:0000256" key="3">
    <source>
        <dbReference type="ARBA" id="ARBA00022475"/>
    </source>
</evidence>
<evidence type="ECO:0000256" key="2">
    <source>
        <dbReference type="ARBA" id="ARBA00004236"/>
    </source>
</evidence>
<comment type="caution">
    <text evidence="16">The sequence shown here is derived from an EMBL/GenBank/DDBJ whole genome shotgun (WGS) entry which is preliminary data.</text>
</comment>
<evidence type="ECO:0000313" key="17">
    <source>
        <dbReference type="Proteomes" id="UP000198287"/>
    </source>
</evidence>
<dbReference type="InterPro" id="IPR003599">
    <property type="entry name" value="Ig_sub"/>
</dbReference>
<dbReference type="InterPro" id="IPR013783">
    <property type="entry name" value="Ig-like_fold"/>
</dbReference>
<dbReference type="InterPro" id="IPR007110">
    <property type="entry name" value="Ig-like_dom"/>
</dbReference>
<dbReference type="InterPro" id="IPR036179">
    <property type="entry name" value="Ig-like_dom_sf"/>
</dbReference>
<dbReference type="GO" id="GO:0048468">
    <property type="term" value="P:cell development"/>
    <property type="evidence" value="ECO:0007669"/>
    <property type="project" value="UniProtKB-ARBA"/>
</dbReference>
<dbReference type="PANTHER" id="PTHR10075:SF100">
    <property type="entry name" value="FASCICLIN-2"/>
    <property type="match status" value="1"/>
</dbReference>
<dbReference type="EMBL" id="LNIX01000010">
    <property type="protein sequence ID" value="OXA49487.1"/>
    <property type="molecule type" value="Genomic_DNA"/>
</dbReference>
<evidence type="ECO:0000256" key="1">
    <source>
        <dbReference type="ARBA" id="ARBA00004167"/>
    </source>
</evidence>